<comment type="caution">
    <text evidence="1">The sequence shown here is derived from an EMBL/GenBank/DDBJ whole genome shotgun (WGS) entry which is preliminary data.</text>
</comment>
<sequence>MTETVVNDVLAGIKVLEVAAWTFVPAAGAVLAEWGAEVVKVEPRDGGDPQRGLVSSGLIPSGPGGVNYIIEVPNRGKKSIGIDLSTTGGREVLYELAKTADVFLTNYLPSARAKLGIDLADLRRANPDIIYVRGSAHGPKGEDADSPGYDGVSYWSRGGIAYALSGADAEPVGARPAFGDVMGGLTIAGGVAAALFKRQRTGETSVIDVSLLGLAAWNLGPDVTSARIFGRNPEPTKDRRKMPNPLVGNYRTADGRWITLMMLQQARYWPEVLTLLGLEELLGDPELADDIGRYKKRGEVIDRIDEAFASRPLAEWVKILKPLSGAWSVLQTPIELHDDSAVIANGYITLVTTQNGTEFGMPVNPVQFDEVQVRATGAPEHGQHTEELLLEAGVEWDDIERYKKDGSIL</sequence>
<dbReference type="PANTHER" id="PTHR48228">
    <property type="entry name" value="SUCCINYL-COA--D-CITRAMALATE COA-TRANSFERASE"/>
    <property type="match status" value="1"/>
</dbReference>
<dbReference type="InterPro" id="IPR003673">
    <property type="entry name" value="CoA-Trfase_fam_III"/>
</dbReference>
<dbReference type="GO" id="GO:0016740">
    <property type="term" value="F:transferase activity"/>
    <property type="evidence" value="ECO:0007669"/>
    <property type="project" value="UniProtKB-KW"/>
</dbReference>
<keyword evidence="1" id="KW-0808">Transferase</keyword>
<dbReference type="PANTHER" id="PTHR48228:SF2">
    <property type="entry name" value="E-CINNAMOYL-COA:R-PHENYLLACTATE COA TRANSFERASE LARGE SUBUNIT"/>
    <property type="match status" value="1"/>
</dbReference>
<accession>A0A7W3J2C9</accession>
<proteinExistence type="predicted"/>
<reference evidence="1 2" key="1">
    <citation type="submission" date="2020-07" db="EMBL/GenBank/DDBJ databases">
        <title>Sequencing the genomes of 1000 actinobacteria strains.</title>
        <authorList>
            <person name="Klenk H.-P."/>
        </authorList>
    </citation>
    <scope>NUCLEOTIDE SEQUENCE [LARGE SCALE GENOMIC DNA]</scope>
    <source>
        <strain evidence="1 2">DSM 21349</strain>
    </source>
</reference>
<evidence type="ECO:0000313" key="2">
    <source>
        <dbReference type="Proteomes" id="UP000580910"/>
    </source>
</evidence>
<dbReference type="SUPFAM" id="SSF89796">
    <property type="entry name" value="CoA-transferase family III (CaiB/BaiF)"/>
    <property type="match status" value="1"/>
</dbReference>
<dbReference type="Gene3D" id="3.30.1540.10">
    <property type="entry name" value="formyl-coa transferase, domain 3"/>
    <property type="match status" value="1"/>
</dbReference>
<dbReference type="AlphaFoldDB" id="A0A7W3J2C9"/>
<keyword evidence="2" id="KW-1185">Reference proteome</keyword>
<organism evidence="1 2">
    <name type="scientific">Nocardioides ginsengisegetis</name>
    <dbReference type="NCBI Taxonomy" id="661491"/>
    <lineage>
        <taxon>Bacteria</taxon>
        <taxon>Bacillati</taxon>
        <taxon>Actinomycetota</taxon>
        <taxon>Actinomycetes</taxon>
        <taxon>Propionibacteriales</taxon>
        <taxon>Nocardioidaceae</taxon>
        <taxon>Nocardioides</taxon>
    </lineage>
</organism>
<dbReference type="Pfam" id="PF02515">
    <property type="entry name" value="CoA_transf_3"/>
    <property type="match status" value="1"/>
</dbReference>
<dbReference type="InterPro" id="IPR044855">
    <property type="entry name" value="CoA-Trfase_III_dom3_sf"/>
</dbReference>
<dbReference type="Gene3D" id="3.40.50.10540">
    <property type="entry name" value="Crotonobetainyl-coa:carnitine coa-transferase, domain 1"/>
    <property type="match status" value="1"/>
</dbReference>
<name>A0A7W3J2C9_9ACTN</name>
<dbReference type="Proteomes" id="UP000580910">
    <property type="component" value="Unassembled WGS sequence"/>
</dbReference>
<dbReference type="RefSeq" id="WP_182540787.1">
    <property type="nucleotide sequence ID" value="NZ_JACGXA010000001.1"/>
</dbReference>
<evidence type="ECO:0000313" key="1">
    <source>
        <dbReference type="EMBL" id="MBA8804952.1"/>
    </source>
</evidence>
<dbReference type="InterPro" id="IPR050509">
    <property type="entry name" value="CoA-transferase_III"/>
</dbReference>
<protein>
    <submittedName>
        <fullName evidence="1">Crotonobetainyl-CoA:carnitine CoA-transferase CaiB-like acyl-CoA transferase</fullName>
    </submittedName>
</protein>
<dbReference type="InterPro" id="IPR023606">
    <property type="entry name" value="CoA-Trfase_III_dom_1_sf"/>
</dbReference>
<dbReference type="EMBL" id="JACGXA010000001">
    <property type="protein sequence ID" value="MBA8804952.1"/>
    <property type="molecule type" value="Genomic_DNA"/>
</dbReference>
<gene>
    <name evidence="1" type="ORF">FB382_003243</name>
</gene>